<dbReference type="Gene3D" id="3.40.50.2000">
    <property type="entry name" value="Glycogen Phosphorylase B"/>
    <property type="match status" value="2"/>
</dbReference>
<protein>
    <submittedName>
        <fullName evidence="1">Glycosyltransferase involved in cell wall biosynthesis</fullName>
    </submittedName>
</protein>
<evidence type="ECO:0000313" key="1">
    <source>
        <dbReference type="EMBL" id="MBA8878897.1"/>
    </source>
</evidence>
<sequence length="413" mass="46182">MLIFRHISATQGQDFMKFAYFVRPHIGGTYSVFKQLRAGLAEKDVDVHWMSIDSPGSVHDDQWLPEFSYGSLVQVHGGMTERDQAETLVQALEDGGFDGIFINVLSERILTNIARYLPEKFLRIMIVHNITAGTYSAAKAIRNHVHATIGVSERIRSDLVRKLDFPAHRTFVIPHAAGSSSTRDIRREANMSDILRLIFLGRIEDASKGVFWLPEILSHLPQTVHLTVAGDGPDLGNLKDKLSPHLHRVTFLGAVHPEKVHNLLLQHDVLIMPSRYEGFGLTITEAMSAGCIPVVSRIRGVTDTIIDDGTNGFLFPIGNSREAAQIVAQIHSNAETAQWLSDAAQCKADATFTLEIMAERYLNVIRNVKADPINIAAPLRMEEWAMPRGLRSGLRTLVPRPLKNWLRVVRERI</sequence>
<dbReference type="RefSeq" id="WP_246711743.1">
    <property type="nucleotide sequence ID" value="NZ_JACGXN010000003.1"/>
</dbReference>
<keyword evidence="2" id="KW-1185">Reference proteome</keyword>
<dbReference type="Proteomes" id="UP000549052">
    <property type="component" value="Unassembled WGS sequence"/>
</dbReference>
<dbReference type="SUPFAM" id="SSF53756">
    <property type="entry name" value="UDP-Glycosyltransferase/glycogen phosphorylase"/>
    <property type="match status" value="1"/>
</dbReference>
<dbReference type="EMBL" id="JACGXN010000003">
    <property type="protein sequence ID" value="MBA8878897.1"/>
    <property type="molecule type" value="Genomic_DNA"/>
</dbReference>
<dbReference type="AlphaFoldDB" id="A0A839ER19"/>
<evidence type="ECO:0000313" key="2">
    <source>
        <dbReference type="Proteomes" id="UP000549052"/>
    </source>
</evidence>
<dbReference type="Pfam" id="PF13692">
    <property type="entry name" value="Glyco_trans_1_4"/>
    <property type="match status" value="1"/>
</dbReference>
<dbReference type="CDD" id="cd03801">
    <property type="entry name" value="GT4_PimA-like"/>
    <property type="match status" value="1"/>
</dbReference>
<organism evidence="1 2">
    <name type="scientific">Phyllobacterium myrsinacearum</name>
    <dbReference type="NCBI Taxonomy" id="28101"/>
    <lineage>
        <taxon>Bacteria</taxon>
        <taxon>Pseudomonadati</taxon>
        <taxon>Pseudomonadota</taxon>
        <taxon>Alphaproteobacteria</taxon>
        <taxon>Hyphomicrobiales</taxon>
        <taxon>Phyllobacteriaceae</taxon>
        <taxon>Phyllobacterium</taxon>
    </lineage>
</organism>
<keyword evidence="1" id="KW-0808">Transferase</keyword>
<dbReference type="PANTHER" id="PTHR45947">
    <property type="entry name" value="SULFOQUINOVOSYL TRANSFERASE SQD2"/>
    <property type="match status" value="1"/>
</dbReference>
<dbReference type="InterPro" id="IPR050194">
    <property type="entry name" value="Glycosyltransferase_grp1"/>
</dbReference>
<accession>A0A839ER19</accession>
<dbReference type="GO" id="GO:0016757">
    <property type="term" value="F:glycosyltransferase activity"/>
    <property type="evidence" value="ECO:0007669"/>
    <property type="project" value="TreeGrafter"/>
</dbReference>
<proteinExistence type="predicted"/>
<reference evidence="1 2" key="1">
    <citation type="submission" date="2020-07" db="EMBL/GenBank/DDBJ databases">
        <title>Genomic Encyclopedia of Type Strains, Phase IV (KMG-V): Genome sequencing to study the core and pangenomes of soil and plant-associated prokaryotes.</title>
        <authorList>
            <person name="Whitman W."/>
        </authorList>
    </citation>
    <scope>NUCLEOTIDE SEQUENCE [LARGE SCALE GENOMIC DNA]</scope>
    <source>
        <strain evidence="1 2">AN3</strain>
    </source>
</reference>
<dbReference type="PANTHER" id="PTHR45947:SF3">
    <property type="entry name" value="SULFOQUINOVOSYL TRANSFERASE SQD2"/>
    <property type="match status" value="1"/>
</dbReference>
<comment type="caution">
    <text evidence="1">The sequence shown here is derived from an EMBL/GenBank/DDBJ whole genome shotgun (WGS) entry which is preliminary data.</text>
</comment>
<name>A0A839ER19_9HYPH</name>
<gene>
    <name evidence="1" type="ORF">FHW16_002615</name>
</gene>